<evidence type="ECO:0000256" key="7">
    <source>
        <dbReference type="ARBA" id="ARBA00030776"/>
    </source>
</evidence>
<keyword evidence="3 8" id="KW-0805">Transcription regulation</keyword>
<dbReference type="PANTHER" id="PTHR30437">
    <property type="entry name" value="TRANSCRIPTION ELONGATION FACTOR GREA"/>
    <property type="match status" value="1"/>
</dbReference>
<dbReference type="GO" id="GO:0006354">
    <property type="term" value="P:DNA-templated transcription elongation"/>
    <property type="evidence" value="ECO:0007669"/>
    <property type="project" value="TreeGrafter"/>
</dbReference>
<dbReference type="FunFam" id="1.10.287.180:FF:000001">
    <property type="entry name" value="Transcription elongation factor GreA"/>
    <property type="match status" value="1"/>
</dbReference>
<accession>A0A402CQN7</accession>
<dbReference type="InterPro" id="IPR023459">
    <property type="entry name" value="Tscrpt_elong_fac_GreA/B_fam"/>
</dbReference>
<dbReference type="InterPro" id="IPR036953">
    <property type="entry name" value="GreA/GreB_C_sf"/>
</dbReference>
<dbReference type="SUPFAM" id="SSF54534">
    <property type="entry name" value="FKBP-like"/>
    <property type="match status" value="1"/>
</dbReference>
<evidence type="ECO:0000256" key="9">
    <source>
        <dbReference type="RuleBase" id="RU000556"/>
    </source>
</evidence>
<evidence type="ECO:0000256" key="6">
    <source>
        <dbReference type="ARBA" id="ARBA00024916"/>
    </source>
</evidence>
<protein>
    <recommendedName>
        <fullName evidence="2 8">Transcription elongation factor GreA</fullName>
    </recommendedName>
    <alternativeName>
        <fullName evidence="7 8">Transcript cleavage factor GreA</fullName>
    </alternativeName>
</protein>
<dbReference type="PROSITE" id="PS00830">
    <property type="entry name" value="GREAB_2"/>
    <property type="match status" value="1"/>
</dbReference>
<proteinExistence type="inferred from homology"/>
<dbReference type="NCBIfam" id="TIGR01462">
    <property type="entry name" value="greA"/>
    <property type="match status" value="1"/>
</dbReference>
<keyword evidence="10" id="KW-0648">Protein biosynthesis</keyword>
<dbReference type="Proteomes" id="UP000287394">
    <property type="component" value="Chromosome"/>
</dbReference>
<keyword evidence="11" id="KW-1185">Reference proteome</keyword>
<comment type="similarity">
    <text evidence="1 8 9">Belongs to the GreA/GreB family.</text>
</comment>
<dbReference type="OrthoDB" id="9808774at2"/>
<dbReference type="AlphaFoldDB" id="A0A402CQN7"/>
<dbReference type="SUPFAM" id="SSF46557">
    <property type="entry name" value="GreA transcript cleavage protein, N-terminal domain"/>
    <property type="match status" value="1"/>
</dbReference>
<evidence type="ECO:0000256" key="2">
    <source>
        <dbReference type="ARBA" id="ARBA00013729"/>
    </source>
</evidence>
<dbReference type="KEGG" id="ccot:CCAX7_64120"/>
<evidence type="ECO:0000256" key="8">
    <source>
        <dbReference type="HAMAP-Rule" id="MF_00105"/>
    </source>
</evidence>
<dbReference type="EMBL" id="AP025739">
    <property type="protein sequence ID" value="BDI34361.1"/>
    <property type="molecule type" value="Genomic_DNA"/>
</dbReference>
<keyword evidence="10" id="KW-0251">Elongation factor</keyword>
<sequence>MADDEIVLTQAKYKELEIELLRLQTTERRVIAERISTARSLGDLRENFDYHDAKRQQGLLESKIINLKRILDRGKIVDYLPGGDAVQLGSRVKVHDEEFDEDIEYQIVGVMEADPATDKISNTSPVGKALLGHKVGDKVEVQTPAGVAIYEIIELT</sequence>
<evidence type="ECO:0000313" key="11">
    <source>
        <dbReference type="Proteomes" id="UP000287394"/>
    </source>
</evidence>
<keyword evidence="4 8" id="KW-0238">DNA-binding</keyword>
<reference evidence="10 11" key="1">
    <citation type="journal article" date="2019" name="Int. J. Syst. Evol. Microbiol.">
        <title>Capsulimonas corticalis gen. nov., sp. nov., an aerobic capsulated bacterium, of a novel bacterial order, Capsulimonadales ord. nov., of the class Armatimonadia of the phylum Armatimonadetes.</title>
        <authorList>
            <person name="Li J."/>
            <person name="Kudo C."/>
            <person name="Tonouchi A."/>
        </authorList>
    </citation>
    <scope>NUCLEOTIDE SEQUENCE [LARGE SCALE GENOMIC DNA]</scope>
    <source>
        <strain evidence="10 11">AX-7</strain>
    </source>
</reference>
<evidence type="ECO:0000313" key="10">
    <source>
        <dbReference type="EMBL" id="BDI34361.1"/>
    </source>
</evidence>
<dbReference type="GO" id="GO:0003746">
    <property type="term" value="F:translation elongation factor activity"/>
    <property type="evidence" value="ECO:0007669"/>
    <property type="project" value="UniProtKB-KW"/>
</dbReference>
<dbReference type="HAMAP" id="MF_00105">
    <property type="entry name" value="GreA_GreB"/>
    <property type="match status" value="1"/>
</dbReference>
<gene>
    <name evidence="8" type="primary">greA</name>
    <name evidence="10" type="ORF">CCAX7_64120</name>
</gene>
<keyword evidence="5 8" id="KW-0804">Transcription</keyword>
<dbReference type="RefSeq" id="WP_119319732.1">
    <property type="nucleotide sequence ID" value="NZ_AP025739.1"/>
</dbReference>
<dbReference type="InterPro" id="IPR018151">
    <property type="entry name" value="TF_GreA/GreB_CS"/>
</dbReference>
<dbReference type="GO" id="GO:0032784">
    <property type="term" value="P:regulation of DNA-templated transcription elongation"/>
    <property type="evidence" value="ECO:0007669"/>
    <property type="project" value="UniProtKB-UniRule"/>
</dbReference>
<organism evidence="10 11">
    <name type="scientific">Capsulimonas corticalis</name>
    <dbReference type="NCBI Taxonomy" id="2219043"/>
    <lineage>
        <taxon>Bacteria</taxon>
        <taxon>Bacillati</taxon>
        <taxon>Armatimonadota</taxon>
        <taxon>Armatimonadia</taxon>
        <taxon>Capsulimonadales</taxon>
        <taxon>Capsulimonadaceae</taxon>
        <taxon>Capsulimonas</taxon>
    </lineage>
</organism>
<dbReference type="NCBIfam" id="NF001263">
    <property type="entry name" value="PRK00226.1-4"/>
    <property type="match status" value="1"/>
</dbReference>
<evidence type="ECO:0000256" key="1">
    <source>
        <dbReference type="ARBA" id="ARBA00008213"/>
    </source>
</evidence>
<dbReference type="Gene3D" id="1.10.287.180">
    <property type="entry name" value="Transcription elongation factor, GreA/GreB, N-terminal domain"/>
    <property type="match status" value="1"/>
</dbReference>
<dbReference type="InterPro" id="IPR022691">
    <property type="entry name" value="Tscrpt_elong_fac_GreA/B_N"/>
</dbReference>
<name>A0A402CQN7_9BACT</name>
<evidence type="ECO:0000256" key="3">
    <source>
        <dbReference type="ARBA" id="ARBA00023015"/>
    </source>
</evidence>
<dbReference type="InterPro" id="IPR028624">
    <property type="entry name" value="Tscrpt_elong_fac_GreA/B"/>
</dbReference>
<dbReference type="GO" id="GO:0003677">
    <property type="term" value="F:DNA binding"/>
    <property type="evidence" value="ECO:0007669"/>
    <property type="project" value="UniProtKB-UniRule"/>
</dbReference>
<dbReference type="InterPro" id="IPR036805">
    <property type="entry name" value="Tscrpt_elong_fac_GreA/B_N_sf"/>
</dbReference>
<dbReference type="PIRSF" id="PIRSF006092">
    <property type="entry name" value="GreA_GreB"/>
    <property type="match status" value="1"/>
</dbReference>
<dbReference type="InterPro" id="IPR001437">
    <property type="entry name" value="Tscrpt_elong_fac_GreA/B_C"/>
</dbReference>
<dbReference type="GO" id="GO:0070063">
    <property type="term" value="F:RNA polymerase binding"/>
    <property type="evidence" value="ECO:0007669"/>
    <property type="project" value="InterPro"/>
</dbReference>
<dbReference type="Pfam" id="PF01272">
    <property type="entry name" value="GreA_GreB"/>
    <property type="match status" value="1"/>
</dbReference>
<dbReference type="Pfam" id="PF03449">
    <property type="entry name" value="GreA_GreB_N"/>
    <property type="match status" value="1"/>
</dbReference>
<evidence type="ECO:0000256" key="4">
    <source>
        <dbReference type="ARBA" id="ARBA00023125"/>
    </source>
</evidence>
<evidence type="ECO:0000256" key="5">
    <source>
        <dbReference type="ARBA" id="ARBA00023163"/>
    </source>
</evidence>
<dbReference type="Gene3D" id="3.10.50.30">
    <property type="entry name" value="Transcription elongation factor, GreA/GreB, C-terminal domain"/>
    <property type="match status" value="1"/>
</dbReference>
<dbReference type="PANTHER" id="PTHR30437:SF4">
    <property type="entry name" value="TRANSCRIPTION ELONGATION FACTOR GREA"/>
    <property type="match status" value="1"/>
</dbReference>
<dbReference type="FunFam" id="3.10.50.30:FF:000001">
    <property type="entry name" value="Transcription elongation factor GreA"/>
    <property type="match status" value="1"/>
</dbReference>
<comment type="function">
    <text evidence="6 8 9">Necessary for efficient RNA polymerase transcription elongation past template-encoded arresting sites. The arresting sites in DNA have the property of trapping a certain fraction of elongating RNA polymerases that pass through, resulting in locked ternary complexes. Cleavage of the nascent transcript by cleavage factors such as GreA or GreB allows the resumption of elongation from the new 3'terminus. GreA releases sequences of 2 to 3 nucleotides.</text>
</comment>
<dbReference type="InterPro" id="IPR006359">
    <property type="entry name" value="Tscrpt_elong_fac_GreA"/>
</dbReference>